<dbReference type="PANTHER" id="PTHR39614">
    <property type="entry name" value="INTEGRAL MEMBRANE PROTEIN"/>
    <property type="match status" value="1"/>
</dbReference>
<feature type="transmembrane region" description="Helical" evidence="2">
    <location>
        <begin position="143"/>
        <end position="170"/>
    </location>
</feature>
<evidence type="ECO:0000256" key="1">
    <source>
        <dbReference type="SAM" id="MobiDB-lite"/>
    </source>
</evidence>
<dbReference type="InterPro" id="IPR049326">
    <property type="entry name" value="Rhodopsin_dom_fungi"/>
</dbReference>
<proteinExistence type="predicted"/>
<sequence>NITWIVSLCISKIAIVAMLLRTTQTVSHRRAQFGVGALIVAQCFVSIILLTANCSLNHEFSWNMDSVSSECPKKEMRWQVSTALDVTTEVFLLFLPVQLVWSLQMQVRNKLIVIFAFWLRLPTIIFSLLRLNATHKLTTASDVSLTAAIVVIWQAVELSYSLAAATIAALKQFTESLNTGFGHGELMRVHGNSQTYKMSDGSAASKNTKASRVGSKKVKTSDISIDSISPESSRAGSRLEARVTRMRLRPEDLRNTAVVSSRPKDSAPDSQSVDDASSEINIIRQEVQYSVHYDRVQ</sequence>
<reference evidence="4" key="1">
    <citation type="journal article" date="2020" name="Stud. Mycol.">
        <title>101 Dothideomycetes genomes: a test case for predicting lifestyles and emergence of pathogens.</title>
        <authorList>
            <person name="Haridas S."/>
            <person name="Albert R."/>
            <person name="Binder M."/>
            <person name="Bloem J."/>
            <person name="Labutti K."/>
            <person name="Salamov A."/>
            <person name="Andreopoulos B."/>
            <person name="Baker S."/>
            <person name="Barry K."/>
            <person name="Bills G."/>
            <person name="Bluhm B."/>
            <person name="Cannon C."/>
            <person name="Castanera R."/>
            <person name="Culley D."/>
            <person name="Daum C."/>
            <person name="Ezra D."/>
            <person name="Gonzalez J."/>
            <person name="Henrissat B."/>
            <person name="Kuo A."/>
            <person name="Liang C."/>
            <person name="Lipzen A."/>
            <person name="Lutzoni F."/>
            <person name="Magnuson J."/>
            <person name="Mondo S."/>
            <person name="Nolan M."/>
            <person name="Ohm R."/>
            <person name="Pangilinan J."/>
            <person name="Park H.-J."/>
            <person name="Ramirez L."/>
            <person name="Alfaro M."/>
            <person name="Sun H."/>
            <person name="Tritt A."/>
            <person name="Yoshinaga Y."/>
            <person name="Zwiers L.-H."/>
            <person name="Turgeon B."/>
            <person name="Goodwin S."/>
            <person name="Spatafora J."/>
            <person name="Crous P."/>
            <person name="Grigoriev I."/>
        </authorList>
    </citation>
    <scope>NUCLEOTIDE SEQUENCE</scope>
    <source>
        <strain evidence="4">CBS 161.51</strain>
    </source>
</reference>
<name>A0A6A5SI03_9PLEO</name>
<feature type="domain" description="Rhodopsin" evidence="3">
    <location>
        <begin position="2"/>
        <end position="173"/>
    </location>
</feature>
<feature type="transmembrane region" description="Helical" evidence="2">
    <location>
        <begin position="35"/>
        <end position="58"/>
    </location>
</feature>
<accession>A0A6A5SI03</accession>
<dbReference type="EMBL" id="ML976084">
    <property type="protein sequence ID" value="KAF1939314.1"/>
    <property type="molecule type" value="Genomic_DNA"/>
</dbReference>
<dbReference type="OrthoDB" id="3918601at2759"/>
<evidence type="ECO:0000256" key="2">
    <source>
        <dbReference type="SAM" id="Phobius"/>
    </source>
</evidence>
<dbReference type="PANTHER" id="PTHR39614:SF2">
    <property type="entry name" value="INTEGRAL MEMBRANE PROTEIN"/>
    <property type="match status" value="1"/>
</dbReference>
<protein>
    <recommendedName>
        <fullName evidence="3">Rhodopsin domain-containing protein</fullName>
    </recommendedName>
</protein>
<feature type="non-terminal residue" evidence="4">
    <location>
        <position position="1"/>
    </location>
</feature>
<feature type="region of interest" description="Disordered" evidence="1">
    <location>
        <begin position="197"/>
        <end position="216"/>
    </location>
</feature>
<organism evidence="4 5">
    <name type="scientific">Clathrospora elynae</name>
    <dbReference type="NCBI Taxonomy" id="706981"/>
    <lineage>
        <taxon>Eukaryota</taxon>
        <taxon>Fungi</taxon>
        <taxon>Dikarya</taxon>
        <taxon>Ascomycota</taxon>
        <taxon>Pezizomycotina</taxon>
        <taxon>Dothideomycetes</taxon>
        <taxon>Pleosporomycetidae</taxon>
        <taxon>Pleosporales</taxon>
        <taxon>Diademaceae</taxon>
        <taxon>Clathrospora</taxon>
    </lineage>
</organism>
<dbReference type="Proteomes" id="UP000800038">
    <property type="component" value="Unassembled WGS sequence"/>
</dbReference>
<keyword evidence="2" id="KW-0812">Transmembrane</keyword>
<feature type="compositionally biased region" description="Polar residues" evidence="1">
    <location>
        <begin position="268"/>
        <end position="279"/>
    </location>
</feature>
<feature type="region of interest" description="Disordered" evidence="1">
    <location>
        <begin position="251"/>
        <end position="279"/>
    </location>
</feature>
<keyword evidence="5" id="KW-1185">Reference proteome</keyword>
<evidence type="ECO:0000259" key="3">
    <source>
        <dbReference type="Pfam" id="PF20684"/>
    </source>
</evidence>
<keyword evidence="2" id="KW-0472">Membrane</keyword>
<feature type="transmembrane region" description="Helical" evidence="2">
    <location>
        <begin position="5"/>
        <end position="23"/>
    </location>
</feature>
<feature type="transmembrane region" description="Helical" evidence="2">
    <location>
        <begin position="111"/>
        <end position="131"/>
    </location>
</feature>
<gene>
    <name evidence="4" type="ORF">EJ02DRAFT_352564</name>
</gene>
<dbReference type="AlphaFoldDB" id="A0A6A5SI03"/>
<keyword evidence="2" id="KW-1133">Transmembrane helix</keyword>
<feature type="compositionally biased region" description="Polar residues" evidence="1">
    <location>
        <begin position="197"/>
        <end position="210"/>
    </location>
</feature>
<evidence type="ECO:0000313" key="5">
    <source>
        <dbReference type="Proteomes" id="UP000800038"/>
    </source>
</evidence>
<dbReference type="Pfam" id="PF20684">
    <property type="entry name" value="Fung_rhodopsin"/>
    <property type="match status" value="1"/>
</dbReference>
<feature type="transmembrane region" description="Helical" evidence="2">
    <location>
        <begin position="78"/>
        <end position="99"/>
    </location>
</feature>
<evidence type="ECO:0000313" key="4">
    <source>
        <dbReference type="EMBL" id="KAF1939314.1"/>
    </source>
</evidence>